<dbReference type="EMBL" id="BJCL01000005">
    <property type="protein sequence ID" value="GCL63457.1"/>
    <property type="molecule type" value="Genomic_DNA"/>
</dbReference>
<accession>A0A480ATA9</accession>
<evidence type="ECO:0000256" key="3">
    <source>
        <dbReference type="SAM" id="SignalP"/>
    </source>
</evidence>
<protein>
    <submittedName>
        <fullName evidence="4">Multicopper oxidase</fullName>
    </submittedName>
</protein>
<dbReference type="Proteomes" id="UP000301751">
    <property type="component" value="Unassembled WGS sequence"/>
</dbReference>
<sequence>MPLTALAAAVLVAAVGVAQARPAGTVVADVVALDQPIVYNRFGSYNPYGMVYALKRDVVDLDTGKTLDTPGVVANPCRVALRSDKRPRPLVLRGNIGDKLTVNFTNLLCETASGAGADRPLTRLASMMFQGLTHDSSVVGYNAFDPRVSGAVGIAPGASFTYQLLLQREGGFLFHDNGAPAGGQADGGSTGMGLFGAVNVQPAGADAYRSEVRAEVMAAARAQAAAGKVLNYEAVDTTGALTGKVGTPLLNMHQAIGTNRWQIVHTDLNAVIQNFSFTADNFAATNENWFREFTSIFQDELKTVQAYGAAFDADGAGSGGRDGFGINYGASGLGAIVAANRAGVGPAANCAECALEDFFLTSWANGDPAMIVGRDANGQAKQLYPDDPGNVHHAYQGDPVKFRSMQAGIKETHVFHLHANQWFSQNGGATSANFLDSQTIGPRQAQTYEIAFQGANRNLSVGDAIYHCHMYPHFAQGMWGLWRNHDVFEDGTRRLPDGELGQGTNPLTGVTVGGAFSPAVVPIRNRALPPAPTYGTAATPGYPFFVAGSAGHRPPQPPLDLAAESRLGPTGLGRHVINAGTRVLGAGVAAGDMSVVLTSAELQLLPEEGTPLERAAMAFHANANGFASKTADGTAATFRVNGRPAQPGAPFADPCPATAPLRRYDVSAVQLDLVVNKAGWHDPQARINVLTSDVAAYEGQKRTADPFFFRAQSGECIEFRHQNRLPYELEKDDFQVKVPTDTLGQHIHLVKFDVMASDGGGNGFNYEDGTFAKKALIERATAALAPAGKLKRTNADGSVVDLTAQRASILPVPEAIDYQTTIQRWWADELFDGAGKDRTLRTVFTHDHFQASNIQQHGFYAALVVEPKGARWLKPDGSPLTTGVGPEAVIVGAADQATHPDFREFLLASADFSLLYRPDGTPVDPPEKPELLSAHHHNPYLVNYKNEPIPLRLSSNGDSSGLYTDARGDTANIFSSKVHGDPFTPVFKAYEGDRVQFKLIHGAQEVQHSFTVHGQRWRRQVGDASAPYVGAQELGISEHMELDIGKLPQVTGGAKINDYLYHYGTTDALWNGSWGILRTYADKNVVDNTTGALVGGMLQPLATNLVSSLTQVTTGLLGGVGGLVGGLLNTTVSTLGANGCPVGSPARAYQLEVWAARDLLPGGALKYNARAGITDPTALMYVPAVDVAALRAGTKQPEPLVMRANAGDCVTVTVTNRLPANLPVPDLPGDAPMPKLVSLNVDQIKPSHRVGLHPTLMSYDPRTSDGANVGYNPDTLVGPGQTRNYVWYAGKLNFDLLSGTFKGGEPIEYGAVPLRSMGDVVKHGAQGLIGALIVEPQGSTYWNEAGTAQINGFGTRALIKTGSSSALTLNGSVASPVLKATTQTTATSTTGGGANSFREFVLMYQDGLNLRLGAAAASTAIPEHYVGDDSYDFGERALNYGTEPLWTRIDYSGQSAGCTQATVVADDINPCRLQATLMVDNDARLPIGLRGAPVATPVFSAKAGDQVRFRVLQSDGRARQHSFRVLGHDYADMGIEHFVNPGNSLITVGKGVTANLYGGAKRGYWQYRDGPNTMVNTGVWGLFKVD</sequence>
<evidence type="ECO:0000256" key="2">
    <source>
        <dbReference type="ARBA" id="ARBA00022723"/>
    </source>
</evidence>
<reference evidence="5" key="1">
    <citation type="submission" date="2019-03" db="EMBL/GenBank/DDBJ databases">
        <title>Aquabacterium pictum sp.nov., the first bacteriochlorophyll a-containing freshwater bacterium in the genus Aquabacterium of the class Betaproteobacteria.</title>
        <authorList>
            <person name="Hirose S."/>
            <person name="Tank M."/>
            <person name="Hara E."/>
            <person name="Tamaki H."/>
            <person name="Takaichi S."/>
            <person name="Haruta S."/>
            <person name="Hanada S."/>
        </authorList>
    </citation>
    <scope>NUCLEOTIDE SEQUENCE [LARGE SCALE GENOMIC DNA]</scope>
    <source>
        <strain evidence="5">W35</strain>
    </source>
</reference>
<proteinExistence type="predicted"/>
<dbReference type="GO" id="GO:0005507">
    <property type="term" value="F:copper ion binding"/>
    <property type="evidence" value="ECO:0007669"/>
    <property type="project" value="InterPro"/>
</dbReference>
<evidence type="ECO:0000313" key="5">
    <source>
        <dbReference type="Proteomes" id="UP000301751"/>
    </source>
</evidence>
<evidence type="ECO:0000256" key="1">
    <source>
        <dbReference type="ARBA" id="ARBA00004418"/>
    </source>
</evidence>
<dbReference type="RefSeq" id="WP_137733185.1">
    <property type="nucleotide sequence ID" value="NZ_BJCL01000005.1"/>
</dbReference>
<dbReference type="Gene3D" id="2.60.40.420">
    <property type="entry name" value="Cupredoxins - blue copper proteins"/>
    <property type="match status" value="4"/>
</dbReference>
<name>A0A480ATA9_9BURK</name>
<gene>
    <name evidence="4" type="ORF">AQPW35_25380</name>
</gene>
<feature type="chain" id="PRO_5019821853" evidence="3">
    <location>
        <begin position="21"/>
        <end position="1586"/>
    </location>
</feature>
<comment type="subcellular location">
    <subcellularLocation>
        <location evidence="1">Periplasm</location>
    </subcellularLocation>
</comment>
<keyword evidence="2" id="KW-0479">Metal-binding</keyword>
<dbReference type="SUPFAM" id="SSF49503">
    <property type="entry name" value="Cupredoxins"/>
    <property type="match status" value="4"/>
</dbReference>
<organism evidence="4 5">
    <name type="scientific">Pseudaquabacterium pictum</name>
    <dbReference type="NCBI Taxonomy" id="2315236"/>
    <lineage>
        <taxon>Bacteria</taxon>
        <taxon>Pseudomonadati</taxon>
        <taxon>Pseudomonadota</taxon>
        <taxon>Betaproteobacteria</taxon>
        <taxon>Burkholderiales</taxon>
        <taxon>Sphaerotilaceae</taxon>
        <taxon>Pseudaquabacterium</taxon>
    </lineage>
</organism>
<dbReference type="GO" id="GO:0042597">
    <property type="term" value="C:periplasmic space"/>
    <property type="evidence" value="ECO:0007669"/>
    <property type="project" value="UniProtKB-SubCell"/>
</dbReference>
<feature type="signal peptide" evidence="3">
    <location>
        <begin position="1"/>
        <end position="20"/>
    </location>
</feature>
<keyword evidence="3" id="KW-0732">Signal</keyword>
<dbReference type="PROSITE" id="PS00080">
    <property type="entry name" value="MULTICOPPER_OXIDASE2"/>
    <property type="match status" value="1"/>
</dbReference>
<dbReference type="InterPro" id="IPR002355">
    <property type="entry name" value="Cu_oxidase_Cu_BS"/>
</dbReference>
<dbReference type="InterPro" id="IPR008972">
    <property type="entry name" value="Cupredoxin"/>
</dbReference>
<comment type="caution">
    <text evidence="4">The sequence shown here is derived from an EMBL/GenBank/DDBJ whole genome shotgun (WGS) entry which is preliminary data.</text>
</comment>
<keyword evidence="5" id="KW-1185">Reference proteome</keyword>
<evidence type="ECO:0000313" key="4">
    <source>
        <dbReference type="EMBL" id="GCL63457.1"/>
    </source>
</evidence>
<dbReference type="OrthoDB" id="345021at2"/>